<dbReference type="RefSeq" id="WP_120472152.1">
    <property type="nucleotide sequence ID" value="NZ_RAYQ01000036.1"/>
</dbReference>
<evidence type="ECO:0008006" key="6">
    <source>
        <dbReference type="Google" id="ProtNLM"/>
    </source>
</evidence>
<dbReference type="AlphaFoldDB" id="A0A3A9A803"/>
<feature type="chain" id="PRO_5017258683" description="Extracellular solute-binding protein" evidence="3">
    <location>
        <begin position="20"/>
        <end position="545"/>
    </location>
</feature>
<dbReference type="EMBL" id="RAYQ01000036">
    <property type="protein sequence ID" value="RKI87752.1"/>
    <property type="molecule type" value="Genomic_DNA"/>
</dbReference>
<feature type="signal peptide" evidence="3">
    <location>
        <begin position="1"/>
        <end position="19"/>
    </location>
</feature>
<keyword evidence="5" id="KW-1185">Reference proteome</keyword>
<name>A0A3A9A803_9FIRM</name>
<evidence type="ECO:0000256" key="1">
    <source>
        <dbReference type="ARBA" id="ARBA00022729"/>
    </source>
</evidence>
<protein>
    <recommendedName>
        <fullName evidence="6">Extracellular solute-binding protein</fullName>
    </recommendedName>
</protein>
<evidence type="ECO:0000313" key="5">
    <source>
        <dbReference type="Proteomes" id="UP000280696"/>
    </source>
</evidence>
<keyword evidence="1 3" id="KW-0732">Signal</keyword>
<evidence type="ECO:0000256" key="2">
    <source>
        <dbReference type="SAM" id="MobiDB-lite"/>
    </source>
</evidence>
<evidence type="ECO:0000256" key="3">
    <source>
        <dbReference type="SAM" id="SignalP"/>
    </source>
</evidence>
<evidence type="ECO:0000313" key="4">
    <source>
        <dbReference type="EMBL" id="RKI87752.1"/>
    </source>
</evidence>
<dbReference type="Proteomes" id="UP000280696">
    <property type="component" value="Unassembled WGS sequence"/>
</dbReference>
<sequence length="545" mass="60853">MKKRLGLLLAAAMVAGCTAGCRSTAQTPEKPENSAAVSTEETDTSGTTVDESTSANQYNGHDLSEKITLTFNVIDTEKQNMDERYDYLREKFNVDFNLISCSLNDSKEKARMWVSGGDMPDMMWSDIDNASELRSWIEGGALKELPDLSKYPNLLALKDMQQTDDSLKVDGADYFITTIRDTEEINFLTTQAFIYRKDWAQQLGLYKEEYTWDEMLALAKAMVKQDPGANGAGKTIGVAGVGWAYPAFSGLQQISPNWNTFYQKDGAYVWGAEQPETMEGLKMAKEMYAENIVWSEQSLANTLDGPAKFQAGQAGILYHNLTYNNIGSIISGLKETYPGENVLDKVAIMNVKSPDGTNFALEATDAWGALCFRYDIDVAKLERFLCILDYLASEEGIMLQQYGVEGKDYQLNNGEIEMFWDKDDNGNYICPYEVNSDRILSFARLFEFEKGSVEYASAEAKEIMAQLKSYLTGANMNIGEIDYAFAAFSAPNKDQSNLASETREKMLELIISSEDVEADYTAWLASQTEKKDAVLKELNEGLLNQ</sequence>
<feature type="region of interest" description="Disordered" evidence="2">
    <location>
        <begin position="22"/>
        <end position="59"/>
    </location>
</feature>
<dbReference type="PANTHER" id="PTHR43649">
    <property type="entry name" value="ARABINOSE-BINDING PROTEIN-RELATED"/>
    <property type="match status" value="1"/>
</dbReference>
<gene>
    <name evidence="4" type="ORF">D7V94_20440</name>
</gene>
<feature type="compositionally biased region" description="Polar residues" evidence="2">
    <location>
        <begin position="35"/>
        <end position="59"/>
    </location>
</feature>
<organism evidence="4 5">
    <name type="scientific">Parablautia intestinalis</name>
    <dbReference type="NCBI Taxonomy" id="2320100"/>
    <lineage>
        <taxon>Bacteria</taxon>
        <taxon>Bacillati</taxon>
        <taxon>Bacillota</taxon>
        <taxon>Clostridia</taxon>
        <taxon>Lachnospirales</taxon>
        <taxon>Lachnospiraceae</taxon>
        <taxon>Parablautia</taxon>
    </lineage>
</organism>
<dbReference type="PROSITE" id="PS51257">
    <property type="entry name" value="PROKAR_LIPOPROTEIN"/>
    <property type="match status" value="1"/>
</dbReference>
<dbReference type="Gene3D" id="3.40.190.10">
    <property type="entry name" value="Periplasmic binding protein-like II"/>
    <property type="match status" value="2"/>
</dbReference>
<dbReference type="OrthoDB" id="3235892at2"/>
<proteinExistence type="predicted"/>
<reference evidence="4 5" key="1">
    <citation type="submission" date="2018-09" db="EMBL/GenBank/DDBJ databases">
        <title>Murine metabolic-syndrome-specific gut microbial biobank.</title>
        <authorList>
            <person name="Liu C."/>
        </authorList>
    </citation>
    <scope>NUCLEOTIDE SEQUENCE [LARGE SCALE GENOMIC DNA]</scope>
    <source>
        <strain evidence="4 5">0.1xD8-82</strain>
    </source>
</reference>
<comment type="caution">
    <text evidence="4">The sequence shown here is derived from an EMBL/GenBank/DDBJ whole genome shotgun (WGS) entry which is preliminary data.</text>
</comment>
<dbReference type="PANTHER" id="PTHR43649:SF33">
    <property type="entry name" value="POLYGALACTURONAN_RHAMNOGALACTURONAN-BINDING PROTEIN YTCQ"/>
    <property type="match status" value="1"/>
</dbReference>
<dbReference type="InterPro" id="IPR050490">
    <property type="entry name" value="Bact_solute-bd_prot1"/>
</dbReference>
<dbReference type="SUPFAM" id="SSF53850">
    <property type="entry name" value="Periplasmic binding protein-like II"/>
    <property type="match status" value="1"/>
</dbReference>
<accession>A0A3A9A803</accession>